<evidence type="ECO:0000256" key="2">
    <source>
        <dbReference type="ARBA" id="ARBA00022692"/>
    </source>
</evidence>
<keyword evidence="4 6" id="KW-0472">Membrane</keyword>
<dbReference type="InterPro" id="IPR007667">
    <property type="entry name" value="Hypoxia_induced_domain"/>
</dbReference>
<dbReference type="AlphaFoldDB" id="A0A286X9Z4"/>
<evidence type="ECO:0000256" key="6">
    <source>
        <dbReference type="SAM" id="Phobius"/>
    </source>
</evidence>
<evidence type="ECO:0000259" key="7">
    <source>
        <dbReference type="PROSITE" id="PS51503"/>
    </source>
</evidence>
<dbReference type="InterPro" id="IPR050355">
    <property type="entry name" value="RCF1"/>
</dbReference>
<protein>
    <submittedName>
        <fullName evidence="8">HIG1 hypoxia inducible domain family member 1B</fullName>
    </submittedName>
</protein>
<feature type="transmembrane region" description="Helical" evidence="6">
    <location>
        <begin position="29"/>
        <end position="46"/>
    </location>
</feature>
<keyword evidence="3 6" id="KW-1133">Transmembrane helix</keyword>
<keyword evidence="9" id="KW-1185">Reference proteome</keyword>
<feature type="domain" description="HIG1" evidence="7">
    <location>
        <begin position="2"/>
        <end position="94"/>
    </location>
</feature>
<dbReference type="EMBL" id="AAKN02045616">
    <property type="status" value="NOT_ANNOTATED_CDS"/>
    <property type="molecule type" value="Genomic_DNA"/>
</dbReference>
<feature type="transmembrane region" description="Helical" evidence="6">
    <location>
        <begin position="66"/>
        <end position="85"/>
    </location>
</feature>
<dbReference type="Gene3D" id="6.10.140.1320">
    <property type="match status" value="1"/>
</dbReference>
<comment type="subcellular location">
    <subcellularLocation>
        <location evidence="1">Mitochondrion membrane</location>
    </subcellularLocation>
</comment>
<dbReference type="PANTHER" id="PTHR12297:SF9">
    <property type="entry name" value="HIG1 DOMAIN FAMILY MEMBER 1B"/>
    <property type="match status" value="1"/>
</dbReference>
<dbReference type="FunCoup" id="A0A286X9Z4">
    <property type="interactions" value="176"/>
</dbReference>
<dbReference type="Pfam" id="PF04588">
    <property type="entry name" value="HIG_1_N"/>
    <property type="match status" value="1"/>
</dbReference>
<feature type="region of interest" description="Disordered" evidence="5">
    <location>
        <begin position="1"/>
        <end position="23"/>
    </location>
</feature>
<dbReference type="eggNOG" id="KOG4431">
    <property type="taxonomic scope" value="Eukaryota"/>
</dbReference>
<dbReference type="InParanoid" id="A0A286X9Z4"/>
<evidence type="ECO:0000313" key="9">
    <source>
        <dbReference type="Proteomes" id="UP000005447"/>
    </source>
</evidence>
<dbReference type="VEuPathDB" id="HostDB:ENSCPOG00000034697"/>
<evidence type="ECO:0000256" key="4">
    <source>
        <dbReference type="ARBA" id="ARBA00023136"/>
    </source>
</evidence>
<dbReference type="OMA" id="NRGWWAP"/>
<dbReference type="OrthoDB" id="10003563at2759"/>
<dbReference type="GO" id="GO:0097250">
    <property type="term" value="P:mitochondrial respirasome assembly"/>
    <property type="evidence" value="ECO:0007669"/>
    <property type="project" value="TreeGrafter"/>
</dbReference>
<dbReference type="RefSeq" id="XP_063107793.1">
    <property type="nucleotide sequence ID" value="XM_063251723.1"/>
</dbReference>
<evidence type="ECO:0000256" key="1">
    <source>
        <dbReference type="ARBA" id="ARBA00004325"/>
    </source>
</evidence>
<reference evidence="9" key="1">
    <citation type="journal article" date="2011" name="Nature">
        <title>A high-resolution map of human evolutionary constraint using 29 mammals.</title>
        <authorList>
            <person name="Lindblad-Toh K."/>
            <person name="Garber M."/>
            <person name="Zuk O."/>
            <person name="Lin M.F."/>
            <person name="Parker B.J."/>
            <person name="Washietl S."/>
            <person name="Kheradpour P."/>
            <person name="Ernst J."/>
            <person name="Jordan G."/>
            <person name="Mauceli E."/>
            <person name="Ward L.D."/>
            <person name="Lowe C.B."/>
            <person name="Holloway A.K."/>
            <person name="Clamp M."/>
            <person name="Gnerre S."/>
            <person name="Alfoldi J."/>
            <person name="Beal K."/>
            <person name="Chang J."/>
            <person name="Clawson H."/>
            <person name="Cuff J."/>
            <person name="Di Palma F."/>
            <person name="Fitzgerald S."/>
            <person name="Flicek P."/>
            <person name="Guttman M."/>
            <person name="Hubisz M.J."/>
            <person name="Jaffe D.B."/>
            <person name="Jungreis I."/>
            <person name="Kent W.J."/>
            <person name="Kostka D."/>
            <person name="Lara M."/>
            <person name="Martins A.L."/>
            <person name="Massingham T."/>
            <person name="Moltke I."/>
            <person name="Raney B.J."/>
            <person name="Rasmussen M.D."/>
            <person name="Robinson J."/>
            <person name="Stark A."/>
            <person name="Vilella A.J."/>
            <person name="Wen J."/>
            <person name="Xie X."/>
            <person name="Zody M.C."/>
            <person name="Baldwin J."/>
            <person name="Bloom T."/>
            <person name="Chin C.W."/>
            <person name="Heiman D."/>
            <person name="Nicol R."/>
            <person name="Nusbaum C."/>
            <person name="Young S."/>
            <person name="Wilkinson J."/>
            <person name="Worley K.C."/>
            <person name="Kovar C.L."/>
            <person name="Muzny D.M."/>
            <person name="Gibbs R.A."/>
            <person name="Cree A."/>
            <person name="Dihn H.H."/>
            <person name="Fowler G."/>
            <person name="Jhangiani S."/>
            <person name="Joshi V."/>
            <person name="Lee S."/>
            <person name="Lewis L.R."/>
            <person name="Nazareth L.V."/>
            <person name="Okwuonu G."/>
            <person name="Santibanez J."/>
            <person name="Warren W.C."/>
            <person name="Mardis E.R."/>
            <person name="Weinstock G.M."/>
            <person name="Wilson R.K."/>
            <person name="Delehaunty K."/>
            <person name="Dooling D."/>
            <person name="Fronik C."/>
            <person name="Fulton L."/>
            <person name="Fulton B."/>
            <person name="Graves T."/>
            <person name="Minx P."/>
            <person name="Sodergren E."/>
            <person name="Birney E."/>
            <person name="Margulies E.H."/>
            <person name="Herrero J."/>
            <person name="Green E.D."/>
            <person name="Haussler D."/>
            <person name="Siepel A."/>
            <person name="Goldman N."/>
            <person name="Pollard K.S."/>
            <person name="Pedersen J.S."/>
            <person name="Lander E.S."/>
            <person name="Kellis M."/>
        </authorList>
    </citation>
    <scope>NUCLEOTIDE SEQUENCE [LARGE SCALE GENOMIC DNA]</scope>
    <source>
        <strain evidence="9">2N</strain>
    </source>
</reference>
<sequence length="99" mass="10725">MSTDKGQWAPPEGEDGVSQKLLRKSRESPLVPAGLAACLGVAVYRIHRLKARGSTKLSIHLIHTRMAAQACAVGAILLGTVYSMYRNYSKRTARDAGED</sequence>
<organism evidence="8 9">
    <name type="scientific">Cavia porcellus</name>
    <name type="common">Guinea pig</name>
    <dbReference type="NCBI Taxonomy" id="10141"/>
    <lineage>
        <taxon>Eukaryota</taxon>
        <taxon>Metazoa</taxon>
        <taxon>Chordata</taxon>
        <taxon>Craniata</taxon>
        <taxon>Vertebrata</taxon>
        <taxon>Euteleostomi</taxon>
        <taxon>Mammalia</taxon>
        <taxon>Eutheria</taxon>
        <taxon>Euarchontoglires</taxon>
        <taxon>Glires</taxon>
        <taxon>Rodentia</taxon>
        <taxon>Hystricomorpha</taxon>
        <taxon>Caviidae</taxon>
        <taxon>Cavia</taxon>
    </lineage>
</organism>
<dbReference type="GO" id="GO:0031966">
    <property type="term" value="C:mitochondrial membrane"/>
    <property type="evidence" value="ECO:0007669"/>
    <property type="project" value="UniProtKB-SubCell"/>
</dbReference>
<keyword evidence="2 6" id="KW-0812">Transmembrane</keyword>
<name>A0A286X9Z4_CAVPO</name>
<dbReference type="Proteomes" id="UP000005447">
    <property type="component" value="Unassembled WGS sequence"/>
</dbReference>
<reference evidence="8" key="2">
    <citation type="submission" date="2025-08" db="UniProtKB">
        <authorList>
            <consortium name="Ensembl"/>
        </authorList>
    </citation>
    <scope>IDENTIFICATION</scope>
    <source>
        <strain evidence="8">2N</strain>
    </source>
</reference>
<accession>A0A286X9Z4</accession>
<reference evidence="8" key="3">
    <citation type="submission" date="2025-09" db="UniProtKB">
        <authorList>
            <consortium name="Ensembl"/>
        </authorList>
    </citation>
    <scope>IDENTIFICATION</scope>
    <source>
        <strain evidence="8">2N</strain>
    </source>
</reference>
<evidence type="ECO:0000256" key="5">
    <source>
        <dbReference type="SAM" id="MobiDB-lite"/>
    </source>
</evidence>
<dbReference type="Bgee" id="ENSCPOG00000034697">
    <property type="expression patterns" value="Expressed in zone of skin and 12 other cell types or tissues"/>
</dbReference>
<dbReference type="PROSITE" id="PS51503">
    <property type="entry name" value="HIG1"/>
    <property type="match status" value="1"/>
</dbReference>
<gene>
    <name evidence="8" type="primary">HIGD1B</name>
</gene>
<dbReference type="GeneTree" id="ENSGT00940000161778"/>
<evidence type="ECO:0000313" key="8">
    <source>
        <dbReference type="Ensembl" id="ENSCPOP00000022254.1"/>
    </source>
</evidence>
<proteinExistence type="predicted"/>
<dbReference type="GeneID" id="100726269"/>
<dbReference type="PANTHER" id="PTHR12297">
    <property type="entry name" value="HYPOXIA-INDUCBILE GENE 1 HIG1 -RELATED"/>
    <property type="match status" value="1"/>
</dbReference>
<dbReference type="STRING" id="10141.ENSCPOP00000022254"/>
<dbReference type="KEGG" id="cpoc:100726269"/>
<evidence type="ECO:0000256" key="3">
    <source>
        <dbReference type="ARBA" id="ARBA00022989"/>
    </source>
</evidence>
<dbReference type="Ensembl" id="ENSCPOT00000038312.1">
    <property type="protein sequence ID" value="ENSCPOP00000022254.1"/>
    <property type="gene ID" value="ENSCPOG00000034697.1"/>
</dbReference>